<evidence type="ECO:0000313" key="2">
    <source>
        <dbReference type="EMBL" id="GGG18015.1"/>
    </source>
</evidence>
<dbReference type="Proteomes" id="UP000616608">
    <property type="component" value="Unassembled WGS sequence"/>
</dbReference>
<keyword evidence="1" id="KW-0812">Transmembrane</keyword>
<comment type="caution">
    <text evidence="2">The sequence shown here is derived from an EMBL/GenBank/DDBJ whole genome shotgun (WGS) entry which is preliminary data.</text>
</comment>
<feature type="transmembrane region" description="Helical" evidence="1">
    <location>
        <begin position="12"/>
        <end position="33"/>
    </location>
</feature>
<organism evidence="2 3">
    <name type="scientific">Lysinibacillus alkalisoli</name>
    <dbReference type="NCBI Taxonomy" id="1911548"/>
    <lineage>
        <taxon>Bacteria</taxon>
        <taxon>Bacillati</taxon>
        <taxon>Bacillota</taxon>
        <taxon>Bacilli</taxon>
        <taxon>Bacillales</taxon>
        <taxon>Bacillaceae</taxon>
        <taxon>Lysinibacillus</taxon>
    </lineage>
</organism>
<reference evidence="2" key="2">
    <citation type="submission" date="2020-09" db="EMBL/GenBank/DDBJ databases">
        <authorList>
            <person name="Sun Q."/>
            <person name="Zhou Y."/>
        </authorList>
    </citation>
    <scope>NUCLEOTIDE SEQUENCE</scope>
    <source>
        <strain evidence="2">CGMCC 1.15760</strain>
    </source>
</reference>
<proteinExistence type="predicted"/>
<name>A0A917G1N9_9BACI</name>
<dbReference type="RefSeq" id="WP_188613985.1">
    <property type="nucleotide sequence ID" value="NZ_BMJT01000003.1"/>
</dbReference>
<protein>
    <submittedName>
        <fullName evidence="2">Uncharacterized protein</fullName>
    </submittedName>
</protein>
<dbReference type="EMBL" id="BMJT01000003">
    <property type="protein sequence ID" value="GGG18015.1"/>
    <property type="molecule type" value="Genomic_DNA"/>
</dbReference>
<evidence type="ECO:0000313" key="3">
    <source>
        <dbReference type="Proteomes" id="UP000616608"/>
    </source>
</evidence>
<keyword evidence="3" id="KW-1185">Reference proteome</keyword>
<evidence type="ECO:0000256" key="1">
    <source>
        <dbReference type="SAM" id="Phobius"/>
    </source>
</evidence>
<reference evidence="2" key="1">
    <citation type="journal article" date="2014" name="Int. J. Syst. Evol. Microbiol.">
        <title>Complete genome sequence of Corynebacterium casei LMG S-19264T (=DSM 44701T), isolated from a smear-ripened cheese.</title>
        <authorList>
            <consortium name="US DOE Joint Genome Institute (JGI-PGF)"/>
            <person name="Walter F."/>
            <person name="Albersmeier A."/>
            <person name="Kalinowski J."/>
            <person name="Ruckert C."/>
        </authorList>
    </citation>
    <scope>NUCLEOTIDE SEQUENCE</scope>
    <source>
        <strain evidence="2">CGMCC 1.15760</strain>
    </source>
</reference>
<accession>A0A917G1N9</accession>
<dbReference type="AlphaFoldDB" id="A0A917G1N9"/>
<keyword evidence="1" id="KW-0472">Membrane</keyword>
<gene>
    <name evidence="2" type="ORF">GCM10007425_10570</name>
</gene>
<keyword evidence="1" id="KW-1133">Transmembrane helix</keyword>
<sequence>MLLKNEKGTVLMLSLALLFVLTSGILWFTTLYMTQLKTYEYLEIVNVRATIKIVRQIVSERVQS</sequence>